<dbReference type="Pfam" id="PF23602">
    <property type="entry name" value="CS_DNAAF11_C"/>
    <property type="match status" value="1"/>
</dbReference>
<evidence type="ECO:0000259" key="10">
    <source>
        <dbReference type="Pfam" id="PF23602"/>
    </source>
</evidence>
<dbReference type="PANTHER" id="PTHR18849">
    <property type="entry name" value="LEUCINE RICH REPEAT PROTEIN"/>
    <property type="match status" value="1"/>
</dbReference>
<protein>
    <recommendedName>
        <fullName evidence="10">Dynein axonemal assembly factor 11-like CS domain-containing protein</fullName>
    </recommendedName>
</protein>
<accession>A0AAD5U2V8</accession>
<sequence length="643" mass="74238">MQKIDKELLKKRAEHNDGCLETLEEITLHQFDIEKIENLDIYCKKLKIILLQNNQIMKIENLSKLKSLTYLNLAINNIKLIENLEGCESLKKLDLTLNFIEDLTCVKNLKSNIFLEELFLVGNPCYQIEGYRNYVLGCLTNLKQLDSVEIERSDKIIANQEFLRLDEFFTENSIKIKEVESLAPKNENLQEDDDIILTEAEKEKKRESFQTKISKHTPEARLEQARDLQKLKKDKQEKKPDKKSVEPLPKPNEKVYQKNQLKFKYEFDNSSDILLKLKVTVPKQFETSMLKVDLEDKFVRITLKEKFLQLTFEHEIIKSKYTLERSILSGVLVLTMLKKGNEQYLNEDIKDLDLKLFKKKVNEPNVKENSKTDFKNKFSKNKRLEKFGFNSTNQEENSLNSVVDIKNIYKQKDENNLASEKKSCLGEIRNVKFLNSDLKVKIDDDFVDDPNVPPLSAPNASTIFIASMMAAAIGTSGISTALIQWVINPYVSKIHYNSDSDPNNPLITLETLTFFGNSIFTSVNAKDLEISQKRPFSVWKLKESIKIIESKAQNPAQGEIFQYAPNKKFGMLQFKRKYFYVHPSIMNNPETKDYGLLQNINVATGSKVTNPVLDALNNSELSTAGVKKNWNDLVDNLRDDLKK</sequence>
<proteinExistence type="inferred from homology"/>
<gene>
    <name evidence="11" type="ORF">HK099_005101</name>
</gene>
<dbReference type="InterPro" id="IPR032675">
    <property type="entry name" value="LRR_dom_sf"/>
</dbReference>
<reference evidence="11" key="1">
    <citation type="submission" date="2020-05" db="EMBL/GenBank/DDBJ databases">
        <title>Phylogenomic resolution of chytrid fungi.</title>
        <authorList>
            <person name="Stajich J.E."/>
            <person name="Amses K."/>
            <person name="Simmons R."/>
            <person name="Seto K."/>
            <person name="Myers J."/>
            <person name="Bonds A."/>
            <person name="Quandt C.A."/>
            <person name="Barry K."/>
            <person name="Liu P."/>
            <person name="Grigoriev I."/>
            <person name="Longcore J.E."/>
            <person name="James T.Y."/>
        </authorList>
    </citation>
    <scope>NUCLEOTIDE SEQUENCE</scope>
    <source>
        <strain evidence="11">JEL0476</strain>
    </source>
</reference>
<evidence type="ECO:0000313" key="12">
    <source>
        <dbReference type="Proteomes" id="UP001211065"/>
    </source>
</evidence>
<dbReference type="PROSITE" id="PS51450">
    <property type="entry name" value="LRR"/>
    <property type="match status" value="3"/>
</dbReference>
<evidence type="ECO:0000256" key="8">
    <source>
        <dbReference type="ARBA" id="ARBA00049982"/>
    </source>
</evidence>
<name>A0AAD5U2V8_9FUNG</name>
<evidence type="ECO:0000256" key="5">
    <source>
        <dbReference type="ARBA" id="ARBA00022737"/>
    </source>
</evidence>
<dbReference type="SMART" id="SM00365">
    <property type="entry name" value="LRR_SD22"/>
    <property type="match status" value="3"/>
</dbReference>
<dbReference type="Pfam" id="PF14580">
    <property type="entry name" value="LRR_9"/>
    <property type="match status" value="1"/>
</dbReference>
<dbReference type="PANTHER" id="PTHR18849:SF0">
    <property type="entry name" value="CILIA- AND FLAGELLA-ASSOCIATED PROTEIN 410-RELATED"/>
    <property type="match status" value="1"/>
</dbReference>
<dbReference type="Gene3D" id="3.80.10.10">
    <property type="entry name" value="Ribonuclease Inhibitor"/>
    <property type="match status" value="1"/>
</dbReference>
<dbReference type="SUPFAM" id="SSF52058">
    <property type="entry name" value="L domain-like"/>
    <property type="match status" value="1"/>
</dbReference>
<evidence type="ECO:0000256" key="7">
    <source>
        <dbReference type="ARBA" id="ARBA00023273"/>
    </source>
</evidence>
<feature type="region of interest" description="Disordered" evidence="9">
    <location>
        <begin position="230"/>
        <end position="251"/>
    </location>
</feature>
<evidence type="ECO:0000313" key="11">
    <source>
        <dbReference type="EMBL" id="KAJ3218347.1"/>
    </source>
</evidence>
<comment type="caution">
    <text evidence="11">The sequence shown here is derived from an EMBL/GenBank/DDBJ whole genome shotgun (WGS) entry which is preliminary data.</text>
</comment>
<comment type="similarity">
    <text evidence="8">Belongs to the tilB family.</text>
</comment>
<dbReference type="EMBL" id="JADGJW010000385">
    <property type="protein sequence ID" value="KAJ3218347.1"/>
    <property type="molecule type" value="Genomic_DNA"/>
</dbReference>
<dbReference type="InterPro" id="IPR001611">
    <property type="entry name" value="Leu-rich_rpt"/>
</dbReference>
<keyword evidence="12" id="KW-1185">Reference proteome</keyword>
<dbReference type="GO" id="GO:0005929">
    <property type="term" value="C:cilium"/>
    <property type="evidence" value="ECO:0007669"/>
    <property type="project" value="UniProtKB-SubCell"/>
</dbReference>
<keyword evidence="5" id="KW-0677">Repeat</keyword>
<dbReference type="InterPro" id="IPR056496">
    <property type="entry name" value="CS_DNAAF11_C"/>
</dbReference>
<evidence type="ECO:0000256" key="4">
    <source>
        <dbReference type="ARBA" id="ARBA00022614"/>
    </source>
</evidence>
<evidence type="ECO:0000256" key="6">
    <source>
        <dbReference type="ARBA" id="ARBA00023069"/>
    </source>
</evidence>
<dbReference type="AlphaFoldDB" id="A0AAD5U2V8"/>
<keyword evidence="6" id="KW-0969">Cilium</keyword>
<comment type="subcellular location">
    <subcellularLocation>
        <location evidence="1">Cell projection</location>
        <location evidence="1">Cilium</location>
    </subcellularLocation>
    <subcellularLocation>
        <location evidence="2">Cytoplasm</location>
    </subcellularLocation>
</comment>
<keyword evidence="3" id="KW-0963">Cytoplasm</keyword>
<dbReference type="GO" id="GO:0005737">
    <property type="term" value="C:cytoplasm"/>
    <property type="evidence" value="ECO:0007669"/>
    <property type="project" value="UniProtKB-SubCell"/>
</dbReference>
<organism evidence="11 12">
    <name type="scientific">Clydaea vesicula</name>
    <dbReference type="NCBI Taxonomy" id="447962"/>
    <lineage>
        <taxon>Eukaryota</taxon>
        <taxon>Fungi</taxon>
        <taxon>Fungi incertae sedis</taxon>
        <taxon>Chytridiomycota</taxon>
        <taxon>Chytridiomycota incertae sedis</taxon>
        <taxon>Chytridiomycetes</taxon>
        <taxon>Lobulomycetales</taxon>
        <taxon>Lobulomycetaceae</taxon>
        <taxon>Clydaea</taxon>
    </lineage>
</organism>
<keyword evidence="7" id="KW-0966">Cell projection</keyword>
<evidence type="ECO:0000256" key="2">
    <source>
        <dbReference type="ARBA" id="ARBA00004496"/>
    </source>
</evidence>
<dbReference type="FunFam" id="3.80.10.10:FF:000052">
    <property type="entry name" value="Leucine rich repeat containing 6"/>
    <property type="match status" value="1"/>
</dbReference>
<feature type="domain" description="Dynein axonemal assembly factor 11-like CS" evidence="10">
    <location>
        <begin position="224"/>
        <end position="338"/>
    </location>
</feature>
<dbReference type="Proteomes" id="UP001211065">
    <property type="component" value="Unassembled WGS sequence"/>
</dbReference>
<keyword evidence="4" id="KW-0433">Leucine-rich repeat</keyword>
<evidence type="ECO:0000256" key="1">
    <source>
        <dbReference type="ARBA" id="ARBA00004138"/>
    </source>
</evidence>
<evidence type="ECO:0000256" key="3">
    <source>
        <dbReference type="ARBA" id="ARBA00022490"/>
    </source>
</evidence>
<evidence type="ECO:0000256" key="9">
    <source>
        <dbReference type="SAM" id="MobiDB-lite"/>
    </source>
</evidence>
<dbReference type="GO" id="GO:0036158">
    <property type="term" value="P:outer dynein arm assembly"/>
    <property type="evidence" value="ECO:0007669"/>
    <property type="project" value="TreeGrafter"/>
</dbReference>